<name>A0A9N9N996_9GLOM</name>
<dbReference type="AlphaFoldDB" id="A0A9N9N996"/>
<comment type="caution">
    <text evidence="1">The sequence shown here is derived from an EMBL/GenBank/DDBJ whole genome shotgun (WGS) entry which is preliminary data.</text>
</comment>
<gene>
    <name evidence="1" type="ORF">CPELLU_LOCUS12496</name>
</gene>
<keyword evidence="2" id="KW-1185">Reference proteome</keyword>
<dbReference type="Proteomes" id="UP000789759">
    <property type="component" value="Unassembled WGS sequence"/>
</dbReference>
<organism evidence="1 2">
    <name type="scientific">Cetraspora pellucida</name>
    <dbReference type="NCBI Taxonomy" id="1433469"/>
    <lineage>
        <taxon>Eukaryota</taxon>
        <taxon>Fungi</taxon>
        <taxon>Fungi incertae sedis</taxon>
        <taxon>Mucoromycota</taxon>
        <taxon>Glomeromycotina</taxon>
        <taxon>Glomeromycetes</taxon>
        <taxon>Diversisporales</taxon>
        <taxon>Gigasporaceae</taxon>
        <taxon>Cetraspora</taxon>
    </lineage>
</organism>
<proteinExistence type="predicted"/>
<feature type="non-terminal residue" evidence="1">
    <location>
        <position position="79"/>
    </location>
</feature>
<sequence length="79" mass="9224">MTCHMTICYLFLNDNVPLLPQSGLITQQNQFTFMFEKHRKIIIKINKNNSLIKISAAKDNRYSFMLIAIETTIKQEDSN</sequence>
<accession>A0A9N9N996</accession>
<evidence type="ECO:0000313" key="1">
    <source>
        <dbReference type="EMBL" id="CAG8714212.1"/>
    </source>
</evidence>
<evidence type="ECO:0000313" key="2">
    <source>
        <dbReference type="Proteomes" id="UP000789759"/>
    </source>
</evidence>
<reference evidence="1" key="1">
    <citation type="submission" date="2021-06" db="EMBL/GenBank/DDBJ databases">
        <authorList>
            <person name="Kallberg Y."/>
            <person name="Tangrot J."/>
            <person name="Rosling A."/>
        </authorList>
    </citation>
    <scope>NUCLEOTIDE SEQUENCE</scope>
    <source>
        <strain evidence="1">FL966</strain>
    </source>
</reference>
<protein>
    <submittedName>
        <fullName evidence="1">5438_t:CDS:1</fullName>
    </submittedName>
</protein>
<dbReference type="EMBL" id="CAJVQA010012167">
    <property type="protein sequence ID" value="CAG8714212.1"/>
    <property type="molecule type" value="Genomic_DNA"/>
</dbReference>